<reference evidence="1" key="1">
    <citation type="submission" date="2020-05" db="EMBL/GenBank/DDBJ databases">
        <authorList>
            <person name="Chiriac C."/>
            <person name="Salcher M."/>
            <person name="Ghai R."/>
            <person name="Kavagutti S V."/>
        </authorList>
    </citation>
    <scope>NUCLEOTIDE SEQUENCE</scope>
</reference>
<dbReference type="EMBL" id="LR798295">
    <property type="protein sequence ID" value="CAB5221722.1"/>
    <property type="molecule type" value="Genomic_DNA"/>
</dbReference>
<evidence type="ECO:0000313" key="1">
    <source>
        <dbReference type="EMBL" id="CAB5221722.1"/>
    </source>
</evidence>
<name>A0A6J7WYB8_9CAUD</name>
<protein>
    <submittedName>
        <fullName evidence="1">Uncharacterized protein</fullName>
    </submittedName>
</protein>
<organism evidence="1">
    <name type="scientific">uncultured Caudovirales phage</name>
    <dbReference type="NCBI Taxonomy" id="2100421"/>
    <lineage>
        <taxon>Viruses</taxon>
        <taxon>Duplodnaviria</taxon>
        <taxon>Heunggongvirae</taxon>
        <taxon>Uroviricota</taxon>
        <taxon>Caudoviricetes</taxon>
        <taxon>Peduoviridae</taxon>
        <taxon>Maltschvirus</taxon>
        <taxon>Maltschvirus maltsch</taxon>
    </lineage>
</organism>
<sequence>MKFVHNKIDGTFVIGISFSNYFSKKLNRKNTSLIFDLGKHSFAFVLRGEY</sequence>
<gene>
    <name evidence="1" type="ORF">UFOVP359_36</name>
</gene>
<proteinExistence type="predicted"/>
<accession>A0A6J7WYB8</accession>